<dbReference type="Gene3D" id="2.60.40.10">
    <property type="entry name" value="Immunoglobulins"/>
    <property type="match status" value="1"/>
</dbReference>
<dbReference type="InterPro" id="IPR013783">
    <property type="entry name" value="Ig-like_fold"/>
</dbReference>
<sequence>MSRSTLRRLYFVLCLIVPTQLLWAQESPKIKEKASLTINVGTTGQNCSNSLQNCVIQISQNLPQCLSNPGTITITNNSRIVAKNIHASSADSNFINYVVQNNGCPASLQPGQSCSISFFTNTSVAFLIPNVLVKGTNTTSTFFNMHALACLTPQARLSATPTTVNLAFGGASQNVTLTNIGNANASNIQATVSSPTLGISVTNNCPSSLAPNASCQFTFVSDSSSGTTTATILASNASNSAPVTINVSSAPATLISVPATAIIPVADSVGVSITVMNLTSNPAYNVTVNLPPAWTTVSSTTCSVIPGNGSCSLTITSNAFTGYVAQGGILVNGANISSPPTMALAFSIFDYLIFSVQGPNMYVIQNADSASLWSDDSPSPPFPIPGITETSKVSNNPPDACNGATEGSCNTQQIVNHYGQFATNNAAALCYRIQNDNTGLVMPGTWYLPAVCELGIYEPNLPNGSDAGCPSGFPNIVTNLYSLGFLTDLSGRYWSSTEYNNATSDAWYQEFFGNQQSTQGAEFREDTNKVRCVRVIGPA</sequence>
<dbReference type="RefSeq" id="WP_051544468.1">
    <property type="nucleotide sequence ID" value="NZ_CAAAIT010000006.1"/>
</dbReference>
<organism evidence="2 3">
    <name type="scientific">Legionella cherrii</name>
    <dbReference type="NCBI Taxonomy" id="28084"/>
    <lineage>
        <taxon>Bacteria</taxon>
        <taxon>Pseudomonadati</taxon>
        <taxon>Pseudomonadota</taxon>
        <taxon>Gammaproteobacteria</taxon>
        <taxon>Legionellales</taxon>
        <taxon>Legionellaceae</taxon>
        <taxon>Legionella</taxon>
    </lineage>
</organism>
<feature type="signal peptide" evidence="1">
    <location>
        <begin position="1"/>
        <end position="24"/>
    </location>
</feature>
<reference evidence="2 3" key="1">
    <citation type="submission" date="2018-12" db="EMBL/GenBank/DDBJ databases">
        <authorList>
            <consortium name="Pathogen Informatics"/>
        </authorList>
    </citation>
    <scope>NUCLEOTIDE SEQUENCE [LARGE SCALE GENOMIC DNA]</scope>
    <source>
        <strain evidence="2 3">NCTC11976</strain>
    </source>
</reference>
<keyword evidence="3" id="KW-1185">Reference proteome</keyword>
<gene>
    <name evidence="2" type="ORF">NCTC11976_00697</name>
</gene>
<protein>
    <submittedName>
        <fullName evidence="2">Uncharacterized protein</fullName>
    </submittedName>
</protein>
<name>A0ABY6T4E8_9GAMM</name>
<evidence type="ECO:0000256" key="1">
    <source>
        <dbReference type="SAM" id="SignalP"/>
    </source>
</evidence>
<evidence type="ECO:0000313" key="2">
    <source>
        <dbReference type="EMBL" id="VEB34152.1"/>
    </source>
</evidence>
<dbReference type="Proteomes" id="UP000277577">
    <property type="component" value="Chromosome"/>
</dbReference>
<feature type="chain" id="PRO_5046761938" evidence="1">
    <location>
        <begin position="25"/>
        <end position="539"/>
    </location>
</feature>
<accession>A0ABY6T4E8</accession>
<evidence type="ECO:0000313" key="3">
    <source>
        <dbReference type="Proteomes" id="UP000277577"/>
    </source>
</evidence>
<keyword evidence="1" id="KW-0732">Signal</keyword>
<dbReference type="EMBL" id="LR134173">
    <property type="protein sequence ID" value="VEB34152.1"/>
    <property type="molecule type" value="Genomic_DNA"/>
</dbReference>
<proteinExistence type="predicted"/>